<evidence type="ECO:0000313" key="4">
    <source>
        <dbReference type="Proteomes" id="UP000217507"/>
    </source>
</evidence>
<protein>
    <submittedName>
        <fullName evidence="3">Uncharacterized protein</fullName>
    </submittedName>
</protein>
<keyword evidence="2" id="KW-0472">Membrane</keyword>
<proteinExistence type="predicted"/>
<keyword evidence="1" id="KW-0175">Coiled coil</keyword>
<name>A0A1Z4KHD8_ANAVA</name>
<feature type="transmembrane region" description="Helical" evidence="2">
    <location>
        <begin position="103"/>
        <end position="129"/>
    </location>
</feature>
<dbReference type="EMBL" id="AP018216">
    <property type="protein sequence ID" value="BAY68398.1"/>
    <property type="molecule type" value="Genomic_DNA"/>
</dbReference>
<evidence type="ECO:0000313" key="3">
    <source>
        <dbReference type="EMBL" id="BAY68398.1"/>
    </source>
</evidence>
<evidence type="ECO:0000256" key="2">
    <source>
        <dbReference type="SAM" id="Phobius"/>
    </source>
</evidence>
<organism evidence="3 4">
    <name type="scientific">Trichormus variabilis NIES-23</name>
    <dbReference type="NCBI Taxonomy" id="1973479"/>
    <lineage>
        <taxon>Bacteria</taxon>
        <taxon>Bacillati</taxon>
        <taxon>Cyanobacteriota</taxon>
        <taxon>Cyanophyceae</taxon>
        <taxon>Nostocales</taxon>
        <taxon>Nostocaceae</taxon>
        <taxon>Trichormus</taxon>
    </lineage>
</organism>
<gene>
    <name evidence="3" type="ORF">NIES23_11840</name>
</gene>
<keyword evidence="2" id="KW-1133">Transmembrane helix</keyword>
<sequence>MSLPVKINLSEGLLQHWQTAKGYVDQRVNSLTDSAQKLGQSLQETTNTTTDKTIDAVTKTLGQSWQTAEQIKSTTSVALKTAIDASVNDWLVQHPTFWRLVQILVWATNHPIISLIILLFTIALIWSIIKAIMRLIETASASILQVPLKFIQALIQFVILSLTKVGSFAIQKISNHHIIDDAKALSMTKTEVFHQDKQQRLIDISHRLEEIQQEQQQLLQEAQELIASDTIEVKHPEIKLTPSQY</sequence>
<reference evidence="3 4" key="1">
    <citation type="submission" date="2017-06" db="EMBL/GenBank/DDBJ databases">
        <title>Genome sequencing of cyanobaciteial culture collection at National Institute for Environmental Studies (NIES).</title>
        <authorList>
            <person name="Hirose Y."/>
            <person name="Shimura Y."/>
            <person name="Fujisawa T."/>
            <person name="Nakamura Y."/>
            <person name="Kawachi M."/>
        </authorList>
    </citation>
    <scope>NUCLEOTIDE SEQUENCE [LARGE SCALE GENOMIC DNA]</scope>
    <source>
        <strain evidence="3 4">NIES-23</strain>
    </source>
</reference>
<accession>A0A1Z4KHD8</accession>
<feature type="coiled-coil region" evidence="1">
    <location>
        <begin position="194"/>
        <end position="228"/>
    </location>
</feature>
<dbReference type="AlphaFoldDB" id="A0A1Z4KHD8"/>
<evidence type="ECO:0000256" key="1">
    <source>
        <dbReference type="SAM" id="Coils"/>
    </source>
</evidence>
<dbReference type="Proteomes" id="UP000217507">
    <property type="component" value="Chromosome"/>
</dbReference>
<keyword evidence="2" id="KW-0812">Transmembrane</keyword>